<accession>A0A5C5ZE21</accession>
<name>A0A5C5ZE21_9BACT</name>
<dbReference type="RefSeq" id="WP_146403108.1">
    <property type="nucleotide sequence ID" value="NZ_SJPJ01000001.1"/>
</dbReference>
<keyword evidence="3" id="KW-1185">Reference proteome</keyword>
<feature type="region of interest" description="Disordered" evidence="1">
    <location>
        <begin position="1"/>
        <end position="23"/>
    </location>
</feature>
<dbReference type="AlphaFoldDB" id="A0A5C5ZE21"/>
<reference evidence="2 3" key="1">
    <citation type="submission" date="2019-02" db="EMBL/GenBank/DDBJ databases">
        <title>Deep-cultivation of Planctomycetes and their phenomic and genomic characterization uncovers novel biology.</title>
        <authorList>
            <person name="Wiegand S."/>
            <person name="Jogler M."/>
            <person name="Boedeker C."/>
            <person name="Pinto D."/>
            <person name="Vollmers J."/>
            <person name="Rivas-Marin E."/>
            <person name="Kohn T."/>
            <person name="Peeters S.H."/>
            <person name="Heuer A."/>
            <person name="Rast P."/>
            <person name="Oberbeckmann S."/>
            <person name="Bunk B."/>
            <person name="Jeske O."/>
            <person name="Meyerdierks A."/>
            <person name="Storesund J.E."/>
            <person name="Kallscheuer N."/>
            <person name="Luecker S."/>
            <person name="Lage O.M."/>
            <person name="Pohl T."/>
            <person name="Merkel B.J."/>
            <person name="Hornburger P."/>
            <person name="Mueller R.-W."/>
            <person name="Bruemmer F."/>
            <person name="Labrenz M."/>
            <person name="Spormann A.M."/>
            <person name="Op Den Camp H."/>
            <person name="Overmann J."/>
            <person name="Amann R."/>
            <person name="Jetten M.S.M."/>
            <person name="Mascher T."/>
            <person name="Medema M.H."/>
            <person name="Devos D.P."/>
            <person name="Kaster A.-K."/>
            <person name="Ovreas L."/>
            <person name="Rohde M."/>
            <person name="Galperin M.Y."/>
            <person name="Jogler C."/>
        </authorList>
    </citation>
    <scope>NUCLEOTIDE SEQUENCE [LARGE SCALE GENOMIC DNA]</scope>
    <source>
        <strain evidence="2 3">CA13</strain>
    </source>
</reference>
<evidence type="ECO:0000256" key="1">
    <source>
        <dbReference type="SAM" id="MobiDB-lite"/>
    </source>
</evidence>
<evidence type="ECO:0000313" key="3">
    <source>
        <dbReference type="Proteomes" id="UP000315010"/>
    </source>
</evidence>
<protein>
    <submittedName>
        <fullName evidence="2">Uncharacterized protein</fullName>
    </submittedName>
</protein>
<dbReference type="EMBL" id="SJPJ01000001">
    <property type="protein sequence ID" value="TWT85091.1"/>
    <property type="molecule type" value="Genomic_DNA"/>
</dbReference>
<proteinExistence type="predicted"/>
<dbReference type="OrthoDB" id="282040at2"/>
<sequence>MNRQRTLPTPHCARPTTGRESGFVADGHDRLIASVESDARRIVEAKYADEWNASGLVRRWKLQRKMDAEIGVLVAEMTPDVSPDALF</sequence>
<organism evidence="2 3">
    <name type="scientific">Novipirellula herctigrandis</name>
    <dbReference type="NCBI Taxonomy" id="2527986"/>
    <lineage>
        <taxon>Bacteria</taxon>
        <taxon>Pseudomonadati</taxon>
        <taxon>Planctomycetota</taxon>
        <taxon>Planctomycetia</taxon>
        <taxon>Pirellulales</taxon>
        <taxon>Pirellulaceae</taxon>
        <taxon>Novipirellula</taxon>
    </lineage>
</organism>
<evidence type="ECO:0000313" key="2">
    <source>
        <dbReference type="EMBL" id="TWT85091.1"/>
    </source>
</evidence>
<comment type="caution">
    <text evidence="2">The sequence shown here is derived from an EMBL/GenBank/DDBJ whole genome shotgun (WGS) entry which is preliminary data.</text>
</comment>
<gene>
    <name evidence="2" type="ORF">CA13_65730</name>
</gene>
<dbReference type="Proteomes" id="UP000315010">
    <property type="component" value="Unassembled WGS sequence"/>
</dbReference>